<accession>W1P110</accession>
<keyword evidence="2" id="KW-1185">Reference proteome</keyword>
<dbReference type="HOGENOM" id="CLU_162993_0_0_1"/>
<dbReference type="Gramene" id="ERN00640">
    <property type="protein sequence ID" value="ERN00640"/>
    <property type="gene ID" value="AMTR_s00091p00171300"/>
</dbReference>
<evidence type="ECO:0000313" key="2">
    <source>
        <dbReference type="Proteomes" id="UP000017836"/>
    </source>
</evidence>
<dbReference type="Gene3D" id="3.10.450.40">
    <property type="match status" value="1"/>
</dbReference>
<protein>
    <submittedName>
        <fullName evidence="1">Uncharacterized protein</fullName>
    </submittedName>
</protein>
<evidence type="ECO:0000313" key="1">
    <source>
        <dbReference type="EMBL" id="ERN00640.1"/>
    </source>
</evidence>
<sequence>MESVSYRHGVIRYESGDKLSSEHETIILEKLLPYHPEADKKIGPGVEFITIDYHPDFENSRCLFLMRKDGTEVDFSFWKCIKGLIRKKYPNYADSFILRHFRKHNKSG</sequence>
<reference evidence="2" key="1">
    <citation type="journal article" date="2013" name="Science">
        <title>The Amborella genome and the evolution of flowering plants.</title>
        <authorList>
            <consortium name="Amborella Genome Project"/>
        </authorList>
    </citation>
    <scope>NUCLEOTIDE SEQUENCE [LARGE SCALE GENOMIC DNA]</scope>
</reference>
<organism evidence="1 2">
    <name type="scientific">Amborella trichopoda</name>
    <dbReference type="NCBI Taxonomy" id="13333"/>
    <lineage>
        <taxon>Eukaryota</taxon>
        <taxon>Viridiplantae</taxon>
        <taxon>Streptophyta</taxon>
        <taxon>Embryophyta</taxon>
        <taxon>Tracheophyta</taxon>
        <taxon>Spermatophyta</taxon>
        <taxon>Magnoliopsida</taxon>
        <taxon>Amborellales</taxon>
        <taxon>Amborellaceae</taxon>
        <taxon>Amborella</taxon>
    </lineage>
</organism>
<dbReference type="Pfam" id="PF11523">
    <property type="entry name" value="DUF3223"/>
    <property type="match status" value="1"/>
</dbReference>
<gene>
    <name evidence="1" type="ORF">AMTR_s00091p00171300</name>
</gene>
<name>W1P110_AMBTC</name>
<dbReference type="STRING" id="13333.W1P110"/>
<dbReference type="InterPro" id="IPR044673">
    <property type="entry name" value="DCL-like"/>
</dbReference>
<dbReference type="EMBL" id="KI394855">
    <property type="protein sequence ID" value="ERN00640.1"/>
    <property type="molecule type" value="Genomic_DNA"/>
</dbReference>
<dbReference type="eggNOG" id="ENOG502RXJ7">
    <property type="taxonomic scope" value="Eukaryota"/>
</dbReference>
<dbReference type="OMA" id="FITIDYH"/>
<dbReference type="PANTHER" id="PTHR33415:SF15">
    <property type="entry name" value="PROTEIN DCL HOMOLOG, CHLOROPLASTIC"/>
    <property type="match status" value="1"/>
</dbReference>
<proteinExistence type="predicted"/>
<dbReference type="PANTHER" id="PTHR33415">
    <property type="entry name" value="PROTEIN EMBRYO DEFECTIVE 514"/>
    <property type="match status" value="1"/>
</dbReference>
<dbReference type="AlphaFoldDB" id="W1P110"/>
<dbReference type="Proteomes" id="UP000017836">
    <property type="component" value="Unassembled WGS sequence"/>
</dbReference>